<dbReference type="Gene3D" id="3.20.20.70">
    <property type="entry name" value="Aldolase class I"/>
    <property type="match status" value="1"/>
</dbReference>
<dbReference type="CDD" id="cd00452">
    <property type="entry name" value="KDPG_aldolase"/>
    <property type="match status" value="1"/>
</dbReference>
<name>A0ABY9D581_VITVI</name>
<dbReference type="SUPFAM" id="SSF51569">
    <property type="entry name" value="Aldolase"/>
    <property type="match status" value="1"/>
</dbReference>
<dbReference type="InterPro" id="IPR013785">
    <property type="entry name" value="Aldolase_TIM"/>
</dbReference>
<proteinExistence type="inferred from homology"/>
<evidence type="ECO:0000256" key="1">
    <source>
        <dbReference type="ARBA" id="ARBA00004761"/>
    </source>
</evidence>
<evidence type="ECO:0000256" key="4">
    <source>
        <dbReference type="ARBA" id="ARBA00023239"/>
    </source>
</evidence>
<keyword evidence="7" id="KW-1185">Reference proteome</keyword>
<comment type="pathway">
    <text evidence="1">Carbohydrate acid metabolism.</text>
</comment>
<reference evidence="6 7" key="1">
    <citation type="journal article" date="2023" name="Hortic Res">
        <title>The complete reference genome for grapevine (Vitis vinifera L.) genetics and breeding.</title>
        <authorList>
            <person name="Shi X."/>
            <person name="Cao S."/>
            <person name="Wang X."/>
            <person name="Huang S."/>
            <person name="Wang Y."/>
            <person name="Liu Z."/>
            <person name="Liu W."/>
            <person name="Leng X."/>
            <person name="Peng Y."/>
            <person name="Wang N."/>
            <person name="Wang Y."/>
            <person name="Ma Z."/>
            <person name="Xu X."/>
            <person name="Zhang F."/>
            <person name="Xue H."/>
            <person name="Zhong H."/>
            <person name="Wang Y."/>
            <person name="Zhang K."/>
            <person name="Velt A."/>
            <person name="Avia K."/>
            <person name="Holtgrawe D."/>
            <person name="Grimplet J."/>
            <person name="Matus J.T."/>
            <person name="Ware D."/>
            <person name="Wu X."/>
            <person name="Wang H."/>
            <person name="Liu C."/>
            <person name="Fang Y."/>
            <person name="Rustenholz C."/>
            <person name="Cheng Z."/>
            <person name="Xiao H."/>
            <person name="Zhou Y."/>
        </authorList>
    </citation>
    <scope>NUCLEOTIDE SEQUENCE [LARGE SCALE GENOMIC DNA]</scope>
    <source>
        <strain evidence="7">cv. Pinot noir / PN40024</strain>
        <tissue evidence="6">Leaf</tissue>
    </source>
</reference>
<keyword evidence="5" id="KW-0119">Carbohydrate metabolism</keyword>
<evidence type="ECO:0000256" key="3">
    <source>
        <dbReference type="ARBA" id="ARBA00011233"/>
    </source>
</evidence>
<evidence type="ECO:0000256" key="5">
    <source>
        <dbReference type="ARBA" id="ARBA00023277"/>
    </source>
</evidence>
<evidence type="ECO:0000313" key="7">
    <source>
        <dbReference type="Proteomes" id="UP001227230"/>
    </source>
</evidence>
<sequence>MALASFSFWRCHSLGFPTAAAPLFRVSCSSLKLNTTLTEINKAGVIPCLRARLPTELALEAEGTALTGDISVMEVTMSTPGVFEVLQELVQNHPRKVIGVGTVLNAKDAKTAINAGAKFLMSPVIVKACSWNLELLFFLNMLNDHQEIMDDVQGGEVLYIPGAMTPTEIFSAYNAGAKIVKVRLIFF</sequence>
<evidence type="ECO:0000256" key="2">
    <source>
        <dbReference type="ARBA" id="ARBA00006906"/>
    </source>
</evidence>
<evidence type="ECO:0008006" key="8">
    <source>
        <dbReference type="Google" id="ProtNLM"/>
    </source>
</evidence>
<protein>
    <recommendedName>
        <fullName evidence="8">KHG/KDPG aldolase</fullName>
    </recommendedName>
</protein>
<dbReference type="InterPro" id="IPR000887">
    <property type="entry name" value="Aldlse_KDPG_KHG"/>
</dbReference>
<evidence type="ECO:0000313" key="6">
    <source>
        <dbReference type="EMBL" id="WKA01811.1"/>
    </source>
</evidence>
<accession>A0ABY9D581</accession>
<dbReference type="EMBL" id="CP126660">
    <property type="protein sequence ID" value="WKA01811.1"/>
    <property type="molecule type" value="Genomic_DNA"/>
</dbReference>
<comment type="similarity">
    <text evidence="2">Belongs to the KHG/KDPG aldolase family.</text>
</comment>
<organism evidence="6 7">
    <name type="scientific">Vitis vinifera</name>
    <name type="common">Grape</name>
    <dbReference type="NCBI Taxonomy" id="29760"/>
    <lineage>
        <taxon>Eukaryota</taxon>
        <taxon>Viridiplantae</taxon>
        <taxon>Streptophyta</taxon>
        <taxon>Embryophyta</taxon>
        <taxon>Tracheophyta</taxon>
        <taxon>Spermatophyta</taxon>
        <taxon>Magnoliopsida</taxon>
        <taxon>eudicotyledons</taxon>
        <taxon>Gunneridae</taxon>
        <taxon>Pentapetalae</taxon>
        <taxon>rosids</taxon>
        <taxon>Vitales</taxon>
        <taxon>Vitaceae</taxon>
        <taxon>Viteae</taxon>
        <taxon>Vitis</taxon>
    </lineage>
</organism>
<gene>
    <name evidence="6" type="ORF">VitviT2T_020071</name>
</gene>
<keyword evidence="4" id="KW-0456">Lyase</keyword>
<dbReference type="PANTHER" id="PTHR30246">
    <property type="entry name" value="2-KETO-3-DEOXY-6-PHOSPHOGLUCONATE ALDOLASE"/>
    <property type="match status" value="1"/>
</dbReference>
<dbReference type="Proteomes" id="UP001227230">
    <property type="component" value="Chromosome 13"/>
</dbReference>
<comment type="subunit">
    <text evidence="3">Homotrimer.</text>
</comment>
<dbReference type="PANTHER" id="PTHR30246:SF1">
    <property type="entry name" value="2-DEHYDRO-3-DEOXY-6-PHOSPHOGALACTONATE ALDOLASE-RELATED"/>
    <property type="match status" value="1"/>
</dbReference>
<dbReference type="Pfam" id="PF01081">
    <property type="entry name" value="Aldolase"/>
    <property type="match status" value="1"/>
</dbReference>